<feature type="compositionally biased region" description="Gly residues" evidence="3">
    <location>
        <begin position="904"/>
        <end position="920"/>
    </location>
</feature>
<dbReference type="InterPro" id="IPR007587">
    <property type="entry name" value="SAPS"/>
</dbReference>
<evidence type="ECO:0000256" key="1">
    <source>
        <dbReference type="ARBA" id="ARBA00006180"/>
    </source>
</evidence>
<comment type="similarity">
    <text evidence="1">Belongs to the SAPS family.</text>
</comment>
<feature type="region of interest" description="Disordered" evidence="3">
    <location>
        <begin position="66"/>
        <end position="87"/>
    </location>
</feature>
<dbReference type="OrthoDB" id="295029at2759"/>
<keyword evidence="5" id="KW-1185">Reference proteome</keyword>
<dbReference type="Pfam" id="PF04499">
    <property type="entry name" value="SAPS"/>
    <property type="match status" value="1"/>
</dbReference>
<evidence type="ECO:0000313" key="4">
    <source>
        <dbReference type="EMBL" id="KAA8911040.1"/>
    </source>
</evidence>
<keyword evidence="2" id="KW-0131">Cell cycle</keyword>
<comment type="caution">
    <text evidence="4">The sequence shown here is derived from an EMBL/GenBank/DDBJ whole genome shotgun (WGS) entry which is preliminary data.</text>
</comment>
<dbReference type="PANTHER" id="PTHR12634">
    <property type="entry name" value="SIT4 YEAST -ASSOCIATING PROTEIN-RELATED"/>
    <property type="match status" value="1"/>
</dbReference>
<dbReference type="GO" id="GO:0019888">
    <property type="term" value="F:protein phosphatase regulator activity"/>
    <property type="evidence" value="ECO:0007669"/>
    <property type="project" value="TreeGrafter"/>
</dbReference>
<feature type="compositionally biased region" description="Acidic residues" evidence="3">
    <location>
        <begin position="926"/>
        <end position="941"/>
    </location>
</feature>
<name>A0A5J5F413_9PEZI</name>
<dbReference type="GO" id="GO:0005829">
    <property type="term" value="C:cytosol"/>
    <property type="evidence" value="ECO:0007669"/>
    <property type="project" value="TreeGrafter"/>
</dbReference>
<evidence type="ECO:0000256" key="2">
    <source>
        <dbReference type="ARBA" id="ARBA00023306"/>
    </source>
</evidence>
<dbReference type="AlphaFoldDB" id="A0A5J5F413"/>
<reference evidence="4 5" key="1">
    <citation type="submission" date="2019-09" db="EMBL/GenBank/DDBJ databases">
        <title>Draft genome of the ectomycorrhizal ascomycete Sphaerosporella brunnea.</title>
        <authorList>
            <consortium name="DOE Joint Genome Institute"/>
            <person name="Benucci G.M."/>
            <person name="Marozzi G."/>
            <person name="Antonielli L."/>
            <person name="Sanchez S."/>
            <person name="Marco P."/>
            <person name="Wang X."/>
            <person name="Falini L.B."/>
            <person name="Barry K."/>
            <person name="Haridas S."/>
            <person name="Lipzen A."/>
            <person name="Labutti K."/>
            <person name="Grigoriev I.V."/>
            <person name="Murat C."/>
            <person name="Martin F."/>
            <person name="Albertini E."/>
            <person name="Donnini D."/>
            <person name="Bonito G."/>
        </authorList>
    </citation>
    <scope>NUCLEOTIDE SEQUENCE [LARGE SCALE GENOMIC DNA]</scope>
    <source>
        <strain evidence="4 5">Sb_GMNB300</strain>
    </source>
</reference>
<dbReference type="GO" id="GO:0005634">
    <property type="term" value="C:nucleus"/>
    <property type="evidence" value="ECO:0007669"/>
    <property type="project" value="TreeGrafter"/>
</dbReference>
<dbReference type="GO" id="GO:0019903">
    <property type="term" value="F:protein phosphatase binding"/>
    <property type="evidence" value="ECO:0007669"/>
    <property type="project" value="InterPro"/>
</dbReference>
<dbReference type="PANTHER" id="PTHR12634:SF8">
    <property type="entry name" value="FIERY MOUNTAIN, ISOFORM D"/>
    <property type="match status" value="1"/>
</dbReference>
<dbReference type="Proteomes" id="UP000326924">
    <property type="component" value="Unassembled WGS sequence"/>
</dbReference>
<evidence type="ECO:0000313" key="5">
    <source>
        <dbReference type="Proteomes" id="UP000326924"/>
    </source>
</evidence>
<feature type="region of interest" description="Disordered" evidence="3">
    <location>
        <begin position="529"/>
        <end position="615"/>
    </location>
</feature>
<feature type="compositionally biased region" description="Polar residues" evidence="3">
    <location>
        <begin position="581"/>
        <end position="593"/>
    </location>
</feature>
<dbReference type="FunCoup" id="A0A5J5F413">
    <property type="interactions" value="1035"/>
</dbReference>
<organism evidence="4 5">
    <name type="scientific">Sphaerosporella brunnea</name>
    <dbReference type="NCBI Taxonomy" id="1250544"/>
    <lineage>
        <taxon>Eukaryota</taxon>
        <taxon>Fungi</taxon>
        <taxon>Dikarya</taxon>
        <taxon>Ascomycota</taxon>
        <taxon>Pezizomycotina</taxon>
        <taxon>Pezizomycetes</taxon>
        <taxon>Pezizales</taxon>
        <taxon>Pyronemataceae</taxon>
        <taxon>Sphaerosporella</taxon>
    </lineage>
</organism>
<protein>
    <submittedName>
        <fullName evidence="4">Extragenic suppressor of kinetochore protein 1</fullName>
    </submittedName>
</protein>
<feature type="region of interest" description="Disordered" evidence="3">
    <location>
        <begin position="903"/>
        <end position="956"/>
    </location>
</feature>
<dbReference type="EMBL" id="VXIS01000040">
    <property type="protein sequence ID" value="KAA8911040.1"/>
    <property type="molecule type" value="Genomic_DNA"/>
</dbReference>
<sequence length="976" mass="107844">MFWRFGGYANISTLDTILEKPDVTLEELLDESDLIQELKQHNTKLLEFLRDEKVLRRLLEYVIAPKPASLPPPSPKKDGQPDDEYDGDRMELEAEREKGEKARLKYSFVACEVLSSEAWSLLESLMQNTEHLRMFWGFLERSPPLDPLQASYFTKVNEVLLDKKTEEMMAFIKSLHGIVPRILKHVDCPMIMDLLLKIISMEKCEGGAGIVDWLHSQNLIPLLLSFLSNEHSQSTQTASGDFIKALITISANASQNEQSCIGPNDLTRQLVSQECIEKLIADMLKGGNPLTVGVGIIIEVIRKNNSDYDPEIGTGVESIPSSRDPIYLGTLLRLFASHVPDFMKLIMSHGLTKEGAKRELKVAFGGTIEPLGFDRFKTCELMAELLHCSNMGLLNEKGGERYVKERDRERERLKQERLQHMITDGLGDLHGSTEGVVVEKAPLQVQNGGVEMSDDAEEDFEDVLVSEMLEDVRSDVYMGFPDLPSSDITSHSKREDEEDLFVGEPLTALKEAEARDIGAPVVVAPIPADDIPRLDKTPTKIRAEEAEKSATDNKPEETKPQGDVKMEEAPALFSGAEKSEAQLSQASGESPAQQDVPKAPSPPASTGTGADDEAREGEKLLVEGLKASTDSLPQKPLEISAERLVAELPPLPEEAKTVITPPQDEEENLMDLNSTPDTTIAEGDVSIRSVGSFESSYTEYQVLVEPDLDGRPVVGDHLKMMFVEHQVVPTILDFFFRFPWNNFLHNVVYDVVQQVFNGPMDRGYNRALAIDLFVAGRITERIVEGQKYSDRFEAEKKMRLGYMGHLTLVAEEVVKFAERHPPEVLGPKVLQKVSDPVWIEYVEETLAATRERDNAILGGVRPDMHSGPRIGGMSAAQAQVFNSNSSAGQMTLGGGLDSIDLANGNGGGSSGSGREGGLLSGFGSSSDEEDDDMEHDDDEEDVTRLGLSGSSDQVGDLSDIFFDDIEDLFDDDISYL</sequence>
<evidence type="ECO:0000256" key="3">
    <source>
        <dbReference type="SAM" id="MobiDB-lite"/>
    </source>
</evidence>
<proteinExistence type="inferred from homology"/>
<feature type="compositionally biased region" description="Basic and acidic residues" evidence="3">
    <location>
        <begin position="530"/>
        <end position="568"/>
    </location>
</feature>
<dbReference type="InParanoid" id="A0A5J5F413"/>
<accession>A0A5J5F413</accession>
<gene>
    <name evidence="4" type="ORF">FN846DRAFT_904630</name>
</gene>